<proteinExistence type="inferred from homology"/>
<dbReference type="PANTHER" id="PTHR42733:SF2">
    <property type="entry name" value="DJ-1_THIJ_PFPI FAMILY PROTEIN"/>
    <property type="match status" value="1"/>
</dbReference>
<evidence type="ECO:0000313" key="3">
    <source>
        <dbReference type="Proteomes" id="UP000253250"/>
    </source>
</evidence>
<gene>
    <name evidence="2" type="ORF">C4900_09270</name>
</gene>
<dbReference type="STRING" id="163359.A9R16_12555"/>
<dbReference type="SUPFAM" id="SSF52317">
    <property type="entry name" value="Class I glutamine amidotransferase-like"/>
    <property type="match status" value="1"/>
</dbReference>
<dbReference type="Pfam" id="PF01965">
    <property type="entry name" value="DJ-1_PfpI"/>
    <property type="match status" value="1"/>
</dbReference>
<dbReference type="AlphaFoldDB" id="A0A1C2G199"/>
<keyword evidence="3" id="KW-1185">Reference proteome</keyword>
<accession>A0A1C2G199</accession>
<reference evidence="2 3" key="1">
    <citation type="submission" date="2018-02" db="EMBL/GenBank/DDBJ databases">
        <title>Insights into the biology of acidophilic members of the Acidiferrobacteraceae family derived from comparative genomic analyses.</title>
        <authorList>
            <person name="Issotta F."/>
            <person name="Thyssen C."/>
            <person name="Mena C."/>
            <person name="Moya A."/>
            <person name="Bellenberg S."/>
            <person name="Sproer C."/>
            <person name="Covarrubias P.C."/>
            <person name="Sand W."/>
            <person name="Quatrini R."/>
            <person name="Vera M."/>
        </authorList>
    </citation>
    <scope>NUCLEOTIDE SEQUENCE [LARGE SCALE GENOMIC DNA]</scope>
    <source>
        <strain evidence="3">m-1</strain>
    </source>
</reference>
<evidence type="ECO:0000256" key="1">
    <source>
        <dbReference type="ARBA" id="ARBA00008542"/>
    </source>
</evidence>
<comment type="caution">
    <text evidence="2">The sequence shown here is derived from an EMBL/GenBank/DDBJ whole genome shotgun (WGS) entry which is preliminary data.</text>
</comment>
<dbReference type="OrthoDB" id="9792284at2"/>
<evidence type="ECO:0000313" key="2">
    <source>
        <dbReference type="EMBL" id="RCN56059.1"/>
    </source>
</evidence>
<sequence length="187" mass="20450">MAKSLQGKRIAMLMTDGVEQVEYEKPRAFLEERGASVELISPKKRGEQIQGFNHLTPGSQFTVEKAVEDAHPEDYDALVLPGGVANPDQLRLSRKAVEFVSQFAKTGRTLAAICHGPWLLINAGLASGRHITSWPSLETDLKNAGGRWSDEPVVVDGRFITSRKPDDIPMFDAQIEKALSQSAGAHT</sequence>
<comment type="similarity">
    <text evidence="1">Belongs to the peptidase C56 family.</text>
</comment>
<dbReference type="EMBL" id="PSYR01000002">
    <property type="protein sequence ID" value="RCN56059.1"/>
    <property type="molecule type" value="Genomic_DNA"/>
</dbReference>
<dbReference type="InterPro" id="IPR029062">
    <property type="entry name" value="Class_I_gatase-like"/>
</dbReference>
<keyword evidence="2" id="KW-0808">Transferase</keyword>
<keyword evidence="2" id="KW-0315">Glutamine amidotransferase</keyword>
<dbReference type="InterPro" id="IPR006286">
    <property type="entry name" value="C56_PfpI-like"/>
</dbReference>
<dbReference type="RefSeq" id="WP_065970626.1">
    <property type="nucleotide sequence ID" value="NZ_CP080624.1"/>
</dbReference>
<name>A0A1C2G199_9GAMM</name>
<dbReference type="PANTHER" id="PTHR42733">
    <property type="entry name" value="DJ-1 PROTEIN"/>
    <property type="match status" value="1"/>
</dbReference>
<dbReference type="NCBIfam" id="TIGR01382">
    <property type="entry name" value="PfpI"/>
    <property type="match status" value="1"/>
</dbReference>
<dbReference type="CDD" id="cd03134">
    <property type="entry name" value="GATase1_PfpI_like"/>
    <property type="match status" value="1"/>
</dbReference>
<dbReference type="Proteomes" id="UP000253250">
    <property type="component" value="Unassembled WGS sequence"/>
</dbReference>
<dbReference type="PROSITE" id="PS51276">
    <property type="entry name" value="PEPTIDASE_C56_PFPI"/>
    <property type="match status" value="1"/>
</dbReference>
<dbReference type="Gene3D" id="3.40.50.880">
    <property type="match status" value="1"/>
</dbReference>
<dbReference type="InterPro" id="IPR002818">
    <property type="entry name" value="DJ-1/PfpI"/>
</dbReference>
<protein>
    <submittedName>
        <fullName evidence="2">Type 1 glutamine amidotransferase</fullName>
    </submittedName>
</protein>
<dbReference type="GO" id="GO:0016740">
    <property type="term" value="F:transferase activity"/>
    <property type="evidence" value="ECO:0007669"/>
    <property type="project" value="UniProtKB-KW"/>
</dbReference>
<organism evidence="2 3">
    <name type="scientific">Acidiferrobacter thiooxydans</name>
    <dbReference type="NCBI Taxonomy" id="163359"/>
    <lineage>
        <taxon>Bacteria</taxon>
        <taxon>Pseudomonadati</taxon>
        <taxon>Pseudomonadota</taxon>
        <taxon>Gammaproteobacteria</taxon>
        <taxon>Acidiferrobacterales</taxon>
        <taxon>Acidiferrobacteraceae</taxon>
        <taxon>Acidiferrobacter</taxon>
    </lineage>
</organism>